<feature type="domain" description="PhnB-like" evidence="1">
    <location>
        <begin position="7"/>
        <end position="124"/>
    </location>
</feature>
<dbReference type="OrthoDB" id="9806473at2"/>
<protein>
    <recommendedName>
        <fullName evidence="1">PhnB-like domain-containing protein</fullName>
    </recommendedName>
</protein>
<dbReference type="RefSeq" id="WP_095509927.1">
    <property type="nucleotide sequence ID" value="NZ_MQWD01000001.1"/>
</dbReference>
<sequence length="160" mass="17063">MADLRLLTPCLWFDGLALDAAELYTSLFPDSGIDHVVRTPGTGQEVHGREEGSVLTVAFHLADQPMLGLNGGPHFTFDEAVSLVVTCADQAEIDHYWDGLIAGGGRPSDCGWLKDRFGLSWQIVPDTMGEMMAGPGAGRAMDAFLTMQKIDLAALEAAAA</sequence>
<gene>
    <name evidence="2" type="ORF">BSZ37_07380</name>
</gene>
<dbReference type="Pfam" id="PF06983">
    <property type="entry name" value="3-dmu-9_3-mt"/>
    <property type="match status" value="1"/>
</dbReference>
<proteinExistence type="predicted"/>
<evidence type="ECO:0000313" key="2">
    <source>
        <dbReference type="EMBL" id="PAP76279.1"/>
    </source>
</evidence>
<dbReference type="Gene3D" id="3.10.180.10">
    <property type="entry name" value="2,3-Dihydroxybiphenyl 1,2-Dioxygenase, domain 1"/>
    <property type="match status" value="1"/>
</dbReference>
<dbReference type="Proteomes" id="UP000216339">
    <property type="component" value="Unassembled WGS sequence"/>
</dbReference>
<dbReference type="AlphaFoldDB" id="A0A271J0L9"/>
<keyword evidence="3" id="KW-1185">Reference proteome</keyword>
<dbReference type="EMBL" id="MQWD01000001">
    <property type="protein sequence ID" value="PAP76279.1"/>
    <property type="molecule type" value="Genomic_DNA"/>
</dbReference>
<dbReference type="PANTHER" id="PTHR33990">
    <property type="entry name" value="PROTEIN YJDN-RELATED"/>
    <property type="match status" value="1"/>
</dbReference>
<comment type="caution">
    <text evidence="2">The sequence shown here is derived from an EMBL/GenBank/DDBJ whole genome shotgun (WGS) entry which is preliminary data.</text>
</comment>
<dbReference type="PANTHER" id="PTHR33990:SF2">
    <property type="entry name" value="PHNB-LIKE DOMAIN-CONTAINING PROTEIN"/>
    <property type="match status" value="1"/>
</dbReference>
<reference evidence="2 3" key="1">
    <citation type="submission" date="2016-11" db="EMBL/GenBank/DDBJ databases">
        <title>Study of marine rhodopsin-containing bacteria.</title>
        <authorList>
            <person name="Yoshizawa S."/>
            <person name="Kumagai Y."/>
            <person name="Kogure K."/>
        </authorList>
    </citation>
    <scope>NUCLEOTIDE SEQUENCE [LARGE SCALE GENOMIC DNA]</scope>
    <source>
        <strain evidence="2 3">SAORIC-28</strain>
    </source>
</reference>
<name>A0A271J0L9_9BACT</name>
<dbReference type="InterPro" id="IPR009725">
    <property type="entry name" value="3_dmu_93_MTrfase"/>
</dbReference>
<evidence type="ECO:0000313" key="3">
    <source>
        <dbReference type="Proteomes" id="UP000216339"/>
    </source>
</evidence>
<dbReference type="SUPFAM" id="SSF54593">
    <property type="entry name" value="Glyoxalase/Bleomycin resistance protein/Dihydroxybiphenyl dioxygenase"/>
    <property type="match status" value="1"/>
</dbReference>
<dbReference type="PIRSF" id="PIRSF021700">
    <property type="entry name" value="3_dmu_93_MTrfase"/>
    <property type="match status" value="1"/>
</dbReference>
<dbReference type="InterPro" id="IPR029068">
    <property type="entry name" value="Glyas_Bleomycin-R_OHBP_Dase"/>
</dbReference>
<dbReference type="CDD" id="cd06588">
    <property type="entry name" value="PhnB_like"/>
    <property type="match status" value="1"/>
</dbReference>
<accession>A0A271J0L9</accession>
<evidence type="ECO:0000259" key="1">
    <source>
        <dbReference type="Pfam" id="PF06983"/>
    </source>
</evidence>
<dbReference type="InterPro" id="IPR028973">
    <property type="entry name" value="PhnB-like"/>
</dbReference>
<organism evidence="2 3">
    <name type="scientific">Rubrivirga marina</name>
    <dbReference type="NCBI Taxonomy" id="1196024"/>
    <lineage>
        <taxon>Bacteria</taxon>
        <taxon>Pseudomonadati</taxon>
        <taxon>Rhodothermota</taxon>
        <taxon>Rhodothermia</taxon>
        <taxon>Rhodothermales</taxon>
        <taxon>Rubricoccaceae</taxon>
        <taxon>Rubrivirga</taxon>
    </lineage>
</organism>